<sequence length="73" mass="8206">MDTARLELSAQRYREAEQALEAAREDLQAEAVAALQQGEERGNQATVARITGWTREYVRRLKKKADENSTGQA</sequence>
<accession>A0A5J6FKY2</accession>
<keyword evidence="3" id="KW-1185">Reference proteome</keyword>
<evidence type="ECO:0000313" key="2">
    <source>
        <dbReference type="EMBL" id="QEU76726.1"/>
    </source>
</evidence>
<dbReference type="KEGG" id="snk:CP967_24140"/>
<evidence type="ECO:0000256" key="1">
    <source>
        <dbReference type="SAM" id="Coils"/>
    </source>
</evidence>
<evidence type="ECO:0008006" key="4">
    <source>
        <dbReference type="Google" id="ProtNLM"/>
    </source>
</evidence>
<dbReference type="AlphaFoldDB" id="A0A5J6FKY2"/>
<protein>
    <recommendedName>
        <fullName evidence="4">Helix-turn-helix domain-containing protein</fullName>
    </recommendedName>
</protein>
<proteinExistence type="predicted"/>
<name>A0A5J6FKY2_9ACTN</name>
<gene>
    <name evidence="2" type="ORF">CP967_24140</name>
</gene>
<evidence type="ECO:0000313" key="3">
    <source>
        <dbReference type="Proteomes" id="UP000326178"/>
    </source>
</evidence>
<dbReference type="Proteomes" id="UP000326178">
    <property type="component" value="Chromosome"/>
</dbReference>
<reference evidence="2 3" key="1">
    <citation type="submission" date="2017-09" db="EMBL/GenBank/DDBJ databases">
        <authorList>
            <person name="Lee N."/>
            <person name="Cho B.-K."/>
        </authorList>
    </citation>
    <scope>NUCLEOTIDE SEQUENCE [LARGE SCALE GENOMIC DNA]</scope>
    <source>
        <strain evidence="2 3">ATCC 12769</strain>
    </source>
</reference>
<organism evidence="2 3">
    <name type="scientific">Streptomyces nitrosporeus</name>
    <dbReference type="NCBI Taxonomy" id="28894"/>
    <lineage>
        <taxon>Bacteria</taxon>
        <taxon>Bacillati</taxon>
        <taxon>Actinomycetota</taxon>
        <taxon>Actinomycetes</taxon>
        <taxon>Kitasatosporales</taxon>
        <taxon>Streptomycetaceae</taxon>
        <taxon>Streptomyces</taxon>
    </lineage>
</organism>
<keyword evidence="1" id="KW-0175">Coiled coil</keyword>
<dbReference type="EMBL" id="CP023702">
    <property type="protein sequence ID" value="QEU76726.1"/>
    <property type="molecule type" value="Genomic_DNA"/>
</dbReference>
<feature type="coiled-coil region" evidence="1">
    <location>
        <begin position="6"/>
        <end position="37"/>
    </location>
</feature>
<dbReference type="RefSeq" id="WP_150489969.1">
    <property type="nucleotide sequence ID" value="NZ_BMUV01000002.1"/>
</dbReference>
<dbReference type="OrthoDB" id="3542487at2"/>